<accession>A0A5B7GD60</accession>
<feature type="compositionally biased region" description="Basic residues" evidence="1">
    <location>
        <begin position="43"/>
        <end position="64"/>
    </location>
</feature>
<keyword evidence="3" id="KW-1185">Reference proteome</keyword>
<reference evidence="2 3" key="1">
    <citation type="submission" date="2019-05" db="EMBL/GenBank/DDBJ databases">
        <title>Another draft genome of Portunus trituberculatus and its Hox gene families provides insights of decapod evolution.</title>
        <authorList>
            <person name="Jeong J.-H."/>
            <person name="Song I."/>
            <person name="Kim S."/>
            <person name="Choi T."/>
            <person name="Kim D."/>
            <person name="Ryu S."/>
            <person name="Kim W."/>
        </authorList>
    </citation>
    <scope>NUCLEOTIDE SEQUENCE [LARGE SCALE GENOMIC DNA]</scope>
    <source>
        <tissue evidence="2">Muscle</tissue>
    </source>
</reference>
<proteinExistence type="predicted"/>
<organism evidence="2 3">
    <name type="scientific">Portunus trituberculatus</name>
    <name type="common">Swimming crab</name>
    <name type="synonym">Neptunus trituberculatus</name>
    <dbReference type="NCBI Taxonomy" id="210409"/>
    <lineage>
        <taxon>Eukaryota</taxon>
        <taxon>Metazoa</taxon>
        <taxon>Ecdysozoa</taxon>
        <taxon>Arthropoda</taxon>
        <taxon>Crustacea</taxon>
        <taxon>Multicrustacea</taxon>
        <taxon>Malacostraca</taxon>
        <taxon>Eumalacostraca</taxon>
        <taxon>Eucarida</taxon>
        <taxon>Decapoda</taxon>
        <taxon>Pleocyemata</taxon>
        <taxon>Brachyura</taxon>
        <taxon>Eubrachyura</taxon>
        <taxon>Portunoidea</taxon>
        <taxon>Portunidae</taxon>
        <taxon>Portuninae</taxon>
        <taxon>Portunus</taxon>
    </lineage>
</organism>
<evidence type="ECO:0000313" key="2">
    <source>
        <dbReference type="EMBL" id="MPC55305.1"/>
    </source>
</evidence>
<evidence type="ECO:0000313" key="3">
    <source>
        <dbReference type="Proteomes" id="UP000324222"/>
    </source>
</evidence>
<comment type="caution">
    <text evidence="2">The sequence shown here is derived from an EMBL/GenBank/DDBJ whole genome shotgun (WGS) entry which is preliminary data.</text>
</comment>
<name>A0A5B7GD60_PORTR</name>
<dbReference type="EMBL" id="VSRR010013065">
    <property type="protein sequence ID" value="MPC55305.1"/>
    <property type="molecule type" value="Genomic_DNA"/>
</dbReference>
<protein>
    <submittedName>
        <fullName evidence="2">Uncharacterized protein</fullName>
    </submittedName>
</protein>
<sequence length="70" mass="8842">MAHWEIEKGQEWKRHNAQRHQDTIRDRQGETRGANDQHDQGKKNHRRHHHHHHHHHYHHHHLHKQCKETR</sequence>
<dbReference type="AlphaFoldDB" id="A0A5B7GD60"/>
<feature type="region of interest" description="Disordered" evidence="1">
    <location>
        <begin position="1"/>
        <end position="70"/>
    </location>
</feature>
<dbReference type="Proteomes" id="UP000324222">
    <property type="component" value="Unassembled WGS sequence"/>
</dbReference>
<gene>
    <name evidence="2" type="ORF">E2C01_049237</name>
</gene>
<evidence type="ECO:0000256" key="1">
    <source>
        <dbReference type="SAM" id="MobiDB-lite"/>
    </source>
</evidence>
<feature type="compositionally biased region" description="Basic and acidic residues" evidence="1">
    <location>
        <begin position="1"/>
        <end position="42"/>
    </location>
</feature>